<evidence type="ECO:0000313" key="5">
    <source>
        <dbReference type="EMBL" id="MEE1884798.1"/>
    </source>
</evidence>
<dbReference type="Gene3D" id="2.60.120.10">
    <property type="entry name" value="Jelly Rolls"/>
    <property type="match status" value="1"/>
</dbReference>
<dbReference type="InterPro" id="IPR012318">
    <property type="entry name" value="HTH_CRP"/>
</dbReference>
<dbReference type="InterPro" id="IPR018490">
    <property type="entry name" value="cNMP-bd_dom_sf"/>
</dbReference>
<dbReference type="InterPro" id="IPR014710">
    <property type="entry name" value="RmlC-like_jellyroll"/>
</dbReference>
<dbReference type="InterPro" id="IPR050397">
    <property type="entry name" value="Env_Response_Regulators"/>
</dbReference>
<keyword evidence="2" id="KW-0238">DNA-binding</keyword>
<dbReference type="RefSeq" id="WP_330145708.1">
    <property type="nucleotide sequence ID" value="NZ_JAZDQU010000001.1"/>
</dbReference>
<evidence type="ECO:0000256" key="3">
    <source>
        <dbReference type="ARBA" id="ARBA00023163"/>
    </source>
</evidence>
<evidence type="ECO:0000313" key="6">
    <source>
        <dbReference type="Proteomes" id="UP001337681"/>
    </source>
</evidence>
<gene>
    <name evidence="5" type="ORF">VRU49_05115</name>
</gene>
<dbReference type="SMART" id="SM00419">
    <property type="entry name" value="HTH_CRP"/>
    <property type="match status" value="1"/>
</dbReference>
<accession>A0ABU7H1A3</accession>
<sequence length="211" mass="24629">MMKELLYASYGDVFEPELLEEIVQISKYIEFKEGDVLIDYQQYVKSMPLLLSGAIKVMREDYDSGELLLYYLERGDTCAITMTCCLGEKQSEIRAIGELPGALLMIPIQKMSEWIGKYKSWMSFVFESYNNRFNELLNAIDTIAFMDMNDRLLNYLFEKSKIENSTKIFKTHQEIAKELNTSRVVISRLLKALEKNKRIKLNRNSVEILLK</sequence>
<dbReference type="Proteomes" id="UP001337681">
    <property type="component" value="Unassembled WGS sequence"/>
</dbReference>
<comment type="caution">
    <text evidence="5">The sequence shown here is derived from an EMBL/GenBank/DDBJ whole genome shotgun (WGS) entry which is preliminary data.</text>
</comment>
<keyword evidence="6" id="KW-1185">Reference proteome</keyword>
<dbReference type="PANTHER" id="PTHR24567">
    <property type="entry name" value="CRP FAMILY TRANSCRIPTIONAL REGULATORY PROTEIN"/>
    <property type="match status" value="1"/>
</dbReference>
<keyword evidence="3" id="KW-0804">Transcription</keyword>
<dbReference type="Pfam" id="PF13545">
    <property type="entry name" value="HTH_Crp_2"/>
    <property type="match status" value="1"/>
</dbReference>
<reference evidence="5 6" key="1">
    <citation type="submission" date="2024-01" db="EMBL/GenBank/DDBJ databases">
        <title>Pedobacter sp. nov., isolated from oil-contaminated soil.</title>
        <authorList>
            <person name="Le N.T.T."/>
        </authorList>
    </citation>
    <scope>NUCLEOTIDE SEQUENCE [LARGE SCALE GENOMIC DNA]</scope>
    <source>
        <strain evidence="5 6">VNH31</strain>
    </source>
</reference>
<dbReference type="InterPro" id="IPR000595">
    <property type="entry name" value="cNMP-bd_dom"/>
</dbReference>
<dbReference type="SUPFAM" id="SSF46785">
    <property type="entry name" value="Winged helix' DNA-binding domain"/>
    <property type="match status" value="1"/>
</dbReference>
<dbReference type="PANTHER" id="PTHR24567:SF26">
    <property type="entry name" value="REGULATORY PROTEIN YEIL"/>
    <property type="match status" value="1"/>
</dbReference>
<dbReference type="InterPro" id="IPR036388">
    <property type="entry name" value="WH-like_DNA-bd_sf"/>
</dbReference>
<dbReference type="PROSITE" id="PS51063">
    <property type="entry name" value="HTH_CRP_2"/>
    <property type="match status" value="1"/>
</dbReference>
<dbReference type="Gene3D" id="1.10.10.10">
    <property type="entry name" value="Winged helix-like DNA-binding domain superfamily/Winged helix DNA-binding domain"/>
    <property type="match status" value="1"/>
</dbReference>
<keyword evidence="1" id="KW-0805">Transcription regulation</keyword>
<feature type="domain" description="HTH crp-type" evidence="4">
    <location>
        <begin position="146"/>
        <end position="211"/>
    </location>
</feature>
<evidence type="ECO:0000256" key="1">
    <source>
        <dbReference type="ARBA" id="ARBA00023015"/>
    </source>
</evidence>
<evidence type="ECO:0000259" key="4">
    <source>
        <dbReference type="PROSITE" id="PS51063"/>
    </source>
</evidence>
<evidence type="ECO:0000256" key="2">
    <source>
        <dbReference type="ARBA" id="ARBA00023125"/>
    </source>
</evidence>
<name>A0ABU7H1A3_9SPHI</name>
<proteinExistence type="predicted"/>
<dbReference type="InterPro" id="IPR036390">
    <property type="entry name" value="WH_DNA-bd_sf"/>
</dbReference>
<protein>
    <submittedName>
        <fullName evidence="5">Crp/Fnr family transcriptional regulator</fullName>
    </submittedName>
</protein>
<organism evidence="5 6">
    <name type="scientific">Pedobacter flavus</name>
    <dbReference type="NCBI Taxonomy" id="3113906"/>
    <lineage>
        <taxon>Bacteria</taxon>
        <taxon>Pseudomonadati</taxon>
        <taxon>Bacteroidota</taxon>
        <taxon>Sphingobacteriia</taxon>
        <taxon>Sphingobacteriales</taxon>
        <taxon>Sphingobacteriaceae</taxon>
        <taxon>Pedobacter</taxon>
    </lineage>
</organism>
<dbReference type="SUPFAM" id="SSF51206">
    <property type="entry name" value="cAMP-binding domain-like"/>
    <property type="match status" value="1"/>
</dbReference>
<dbReference type="CDD" id="cd00038">
    <property type="entry name" value="CAP_ED"/>
    <property type="match status" value="1"/>
</dbReference>
<dbReference type="EMBL" id="JAZDQU010000001">
    <property type="protein sequence ID" value="MEE1884798.1"/>
    <property type="molecule type" value="Genomic_DNA"/>
</dbReference>